<organism evidence="2 3">
    <name type="scientific">Cognatiluteimonas sedimenti</name>
    <dbReference type="NCBI Taxonomy" id="2927791"/>
    <lineage>
        <taxon>Bacteria</taxon>
        <taxon>Pseudomonadati</taxon>
        <taxon>Pseudomonadota</taxon>
        <taxon>Gammaproteobacteria</taxon>
        <taxon>Lysobacterales</taxon>
        <taxon>Lysobacteraceae</taxon>
        <taxon>Cognatiluteimonas</taxon>
    </lineage>
</organism>
<evidence type="ECO:0000313" key="2">
    <source>
        <dbReference type="EMBL" id="MCJ0826090.1"/>
    </source>
</evidence>
<gene>
    <name evidence="2" type="ORF">MQC88_08985</name>
</gene>
<sequence length="615" mass="65970">MNDLFKGELLRFRNWVIAAAAIHVAGLGFMARLVDLAQQPKLVYQVFGMVYAVAGALLGLYQMGTYRRANHWLNLLHRPLHRLRIAAALCGAGGVLLAVAVALPILAIAAYQEALTARVVDARHWLLPVAALLIACCGYLAGAYAVLANRRWSAAAALLPAAFMFTQAAGVAALVVQALVLLVLAVLVGIAFKPQLDEPPRRPLSVAATALPVQVGVYFLLWMLGIGYEIGLTAIGRHPLNGGQPAADGYIQSGRMEPKERLLAGLASSRDPDAPLWREQVALSDVFVLYPLRDLPTRGQLTGTMQPLEFDETRRPVTWVFSHDRMRFVGRGSLDGRPRGELGVGEGNAPFAGPAMPVGGDYLATPSVAYQYDEDQQRVFPRVRLPAGEVFATPPEAAGENVVVLSNRALYVYPGREAANTLDVLEPVLRMPLPAPVGKLGSAELIELLDGYLVAFDYTNGAWAGEAVPYQQVVRIDGAGRVHDVARRNLSFDLPLAYTMRNWWLSPVLRELCLSLQGAFAAPNPLDAGTIPPPPRNIALVAGVLSVLSLLGAIVLTRRRAFPPLVRWTWVLACGGIGLPALASLWLLYPAAGRAAAGATARARAATAPLAGIPR</sequence>
<feature type="transmembrane region" description="Helical" evidence="1">
    <location>
        <begin position="125"/>
        <end position="147"/>
    </location>
</feature>
<keyword evidence="1" id="KW-0472">Membrane</keyword>
<proteinExistence type="predicted"/>
<name>A0ABT0A541_9GAMM</name>
<feature type="transmembrane region" description="Helical" evidence="1">
    <location>
        <begin position="168"/>
        <end position="192"/>
    </location>
</feature>
<evidence type="ECO:0000256" key="1">
    <source>
        <dbReference type="SAM" id="Phobius"/>
    </source>
</evidence>
<feature type="transmembrane region" description="Helical" evidence="1">
    <location>
        <begin position="12"/>
        <end position="30"/>
    </location>
</feature>
<evidence type="ECO:0000313" key="3">
    <source>
        <dbReference type="Proteomes" id="UP001165423"/>
    </source>
</evidence>
<protein>
    <submittedName>
        <fullName evidence="2">Uncharacterized protein</fullName>
    </submittedName>
</protein>
<dbReference type="Proteomes" id="UP001165423">
    <property type="component" value="Unassembled WGS sequence"/>
</dbReference>
<dbReference type="EMBL" id="JALGCL010000002">
    <property type="protein sequence ID" value="MCJ0826090.1"/>
    <property type="molecule type" value="Genomic_DNA"/>
</dbReference>
<dbReference type="RefSeq" id="WP_243321212.1">
    <property type="nucleotide sequence ID" value="NZ_JALGCL010000002.1"/>
</dbReference>
<feature type="transmembrane region" description="Helical" evidence="1">
    <location>
        <begin position="42"/>
        <end position="64"/>
    </location>
</feature>
<keyword evidence="1" id="KW-0812">Transmembrane</keyword>
<comment type="caution">
    <text evidence="2">The sequence shown here is derived from an EMBL/GenBank/DDBJ whole genome shotgun (WGS) entry which is preliminary data.</text>
</comment>
<feature type="transmembrane region" description="Helical" evidence="1">
    <location>
        <begin position="568"/>
        <end position="589"/>
    </location>
</feature>
<feature type="transmembrane region" description="Helical" evidence="1">
    <location>
        <begin position="538"/>
        <end position="556"/>
    </location>
</feature>
<reference evidence="2 3" key="1">
    <citation type="submission" date="2022-03" db="EMBL/GenBank/DDBJ databases">
        <title>Luteimonas soily sp. nov., a novel bacterium isolated from the soil.</title>
        <authorList>
            <person name="Zhang X."/>
        </authorList>
    </citation>
    <scope>NUCLEOTIDE SEQUENCE [LARGE SCALE GENOMIC DNA]</scope>
    <source>
        <strain evidence="2 3">50</strain>
    </source>
</reference>
<feature type="transmembrane region" description="Helical" evidence="1">
    <location>
        <begin position="204"/>
        <end position="228"/>
    </location>
</feature>
<keyword evidence="1" id="KW-1133">Transmembrane helix</keyword>
<keyword evidence="3" id="KW-1185">Reference proteome</keyword>
<feature type="transmembrane region" description="Helical" evidence="1">
    <location>
        <begin position="85"/>
        <end position="110"/>
    </location>
</feature>
<accession>A0ABT0A541</accession>